<reference evidence="10 11" key="1">
    <citation type="submission" date="2016-10" db="EMBL/GenBank/DDBJ databases">
        <title>Rodentibacter gen. nov. and new species.</title>
        <authorList>
            <person name="Christensen H."/>
        </authorList>
    </citation>
    <scope>NUCLEOTIDE SEQUENCE [LARGE SCALE GENOMIC DNA]</scope>
    <source>
        <strain evidence="10 11">Ac81</strain>
    </source>
</reference>
<evidence type="ECO:0000256" key="7">
    <source>
        <dbReference type="ARBA" id="ARBA00022967"/>
    </source>
</evidence>
<accession>A0A1V3L256</accession>
<evidence type="ECO:0000256" key="4">
    <source>
        <dbReference type="ARBA" id="ARBA00022737"/>
    </source>
</evidence>
<organism evidence="10 11">
    <name type="scientific">Rodentibacter ratti</name>
    <dbReference type="NCBI Taxonomy" id="1906745"/>
    <lineage>
        <taxon>Bacteria</taxon>
        <taxon>Pseudomonadati</taxon>
        <taxon>Pseudomonadota</taxon>
        <taxon>Gammaproteobacteria</taxon>
        <taxon>Pasteurellales</taxon>
        <taxon>Pasteurellaceae</taxon>
        <taxon>Rodentibacter</taxon>
    </lineage>
</organism>
<dbReference type="InterPro" id="IPR003593">
    <property type="entry name" value="AAA+_ATPase"/>
</dbReference>
<keyword evidence="5" id="KW-0547">Nucleotide-binding</keyword>
<keyword evidence="8" id="KW-0472">Membrane</keyword>
<dbReference type="PROSITE" id="PS00211">
    <property type="entry name" value="ABC_TRANSPORTER_1"/>
    <property type="match status" value="1"/>
</dbReference>
<evidence type="ECO:0000256" key="8">
    <source>
        <dbReference type="ARBA" id="ARBA00023136"/>
    </source>
</evidence>
<evidence type="ECO:0000256" key="3">
    <source>
        <dbReference type="ARBA" id="ARBA00022597"/>
    </source>
</evidence>
<keyword evidence="7" id="KW-1278">Translocase</keyword>
<dbReference type="Gene3D" id="3.40.50.300">
    <property type="entry name" value="P-loop containing nucleotide triphosphate hydrolases"/>
    <property type="match status" value="2"/>
</dbReference>
<evidence type="ECO:0000256" key="1">
    <source>
        <dbReference type="ARBA" id="ARBA00022448"/>
    </source>
</evidence>
<dbReference type="Pfam" id="PF00005">
    <property type="entry name" value="ABC_tran"/>
    <property type="match status" value="2"/>
</dbReference>
<dbReference type="InterPro" id="IPR017871">
    <property type="entry name" value="ABC_transporter-like_CS"/>
</dbReference>
<dbReference type="GO" id="GO:0016887">
    <property type="term" value="F:ATP hydrolysis activity"/>
    <property type="evidence" value="ECO:0007669"/>
    <property type="project" value="InterPro"/>
</dbReference>
<feature type="domain" description="ABC transporter" evidence="9">
    <location>
        <begin position="245"/>
        <end position="495"/>
    </location>
</feature>
<evidence type="ECO:0000256" key="5">
    <source>
        <dbReference type="ARBA" id="ARBA00022741"/>
    </source>
</evidence>
<keyword evidence="2" id="KW-1003">Cell membrane</keyword>
<keyword evidence="4" id="KW-0677">Repeat</keyword>
<evidence type="ECO:0000313" key="10">
    <source>
        <dbReference type="EMBL" id="OOF83911.1"/>
    </source>
</evidence>
<name>A0A1V3L256_9PAST</name>
<keyword evidence="3" id="KW-0762">Sugar transport</keyword>
<evidence type="ECO:0000256" key="2">
    <source>
        <dbReference type="ARBA" id="ARBA00022475"/>
    </source>
</evidence>
<evidence type="ECO:0000256" key="6">
    <source>
        <dbReference type="ARBA" id="ARBA00022840"/>
    </source>
</evidence>
<dbReference type="SMART" id="SM00382">
    <property type="entry name" value="AAA"/>
    <property type="match status" value="2"/>
</dbReference>
<sequence>MSFISMRNISKTFNGIKALNKVELSLNYGEALCLAGQNGCGKSTLIKILSGVYQPDRGSEIQIGASQYDKLTPEESINKGIQVIYQDLSLFPNLSVAENIAMNTYRQFGWVRSQRIREIARQAIDSINADLNLDDLVENLPIARQQLVAICRALAQNAKLLIMDEPTASLTAKEVNHLLDVVIKLKSKGISIIFVSHRLKEVMTVSDSILVLKDGNMVGKYPIKEMNEKRLAFLMSGLEINKVRLNLPDFSQYPTVLDIRNFTRAHQYQNINFSIKKGEIVSLVGLLGAGRTELCLSLFGITQPTSGECYLNGEPTRINNNREAIAKGIVYVSEDRMNTGLIMQESIHHNIISTIFKRIVNPLGIIQVHKAHQYTNQLIQSLKIKVSDPDLPVNTLSGGNAQRVSIAKWLAINPQVIILDSPTIGVDVANKEGIFQIIQSLAEQGITVIFVTDEIEEAYYYSHRVLVMKKGEIIAEFMPSNCTEQDIEELVYEKYEQ</sequence>
<proteinExistence type="predicted"/>
<dbReference type="InterPro" id="IPR027417">
    <property type="entry name" value="P-loop_NTPase"/>
</dbReference>
<dbReference type="InterPro" id="IPR003439">
    <property type="entry name" value="ABC_transporter-like_ATP-bd"/>
</dbReference>
<dbReference type="GO" id="GO:0005524">
    <property type="term" value="F:ATP binding"/>
    <property type="evidence" value="ECO:0007669"/>
    <property type="project" value="UniProtKB-KW"/>
</dbReference>
<dbReference type="Proteomes" id="UP000188573">
    <property type="component" value="Unassembled WGS sequence"/>
</dbReference>
<dbReference type="RefSeq" id="WP_077495509.1">
    <property type="nucleotide sequence ID" value="NZ_MLAG01000006.1"/>
</dbReference>
<protein>
    <submittedName>
        <fullName evidence="10">Lipase</fullName>
    </submittedName>
</protein>
<keyword evidence="1" id="KW-0813">Transport</keyword>
<dbReference type="PROSITE" id="PS50893">
    <property type="entry name" value="ABC_TRANSPORTER_2"/>
    <property type="match status" value="2"/>
</dbReference>
<keyword evidence="11" id="KW-1185">Reference proteome</keyword>
<keyword evidence="6" id="KW-0067">ATP-binding</keyword>
<comment type="caution">
    <text evidence="10">The sequence shown here is derived from an EMBL/GenBank/DDBJ whole genome shotgun (WGS) entry which is preliminary data.</text>
</comment>
<gene>
    <name evidence="10" type="ORF">BKG92_01910</name>
</gene>
<dbReference type="SUPFAM" id="SSF52540">
    <property type="entry name" value="P-loop containing nucleoside triphosphate hydrolases"/>
    <property type="match status" value="2"/>
</dbReference>
<evidence type="ECO:0000313" key="11">
    <source>
        <dbReference type="Proteomes" id="UP000188573"/>
    </source>
</evidence>
<dbReference type="CDD" id="cd03216">
    <property type="entry name" value="ABC_Carb_Monos_I"/>
    <property type="match status" value="1"/>
</dbReference>
<feature type="domain" description="ABC transporter" evidence="9">
    <location>
        <begin position="4"/>
        <end position="239"/>
    </location>
</feature>
<dbReference type="PANTHER" id="PTHR43790:SF1">
    <property type="entry name" value="XYLOSE IMPORT ATP-BINDING PROTEIN XYLG"/>
    <property type="match status" value="1"/>
</dbReference>
<evidence type="ECO:0000259" key="9">
    <source>
        <dbReference type="PROSITE" id="PS50893"/>
    </source>
</evidence>
<dbReference type="EMBL" id="MLAG01000006">
    <property type="protein sequence ID" value="OOF83911.1"/>
    <property type="molecule type" value="Genomic_DNA"/>
</dbReference>
<dbReference type="AlphaFoldDB" id="A0A1V3L256"/>
<dbReference type="CDD" id="cd03215">
    <property type="entry name" value="ABC_Carb_Monos_II"/>
    <property type="match status" value="1"/>
</dbReference>
<dbReference type="PANTHER" id="PTHR43790">
    <property type="entry name" value="CARBOHYDRATE TRANSPORT ATP-BINDING PROTEIN MG119-RELATED"/>
    <property type="match status" value="1"/>
</dbReference>
<dbReference type="InterPro" id="IPR050107">
    <property type="entry name" value="ABC_carbohydrate_import_ATPase"/>
</dbReference>